<feature type="region of interest" description="Disordered" evidence="1">
    <location>
        <begin position="120"/>
        <end position="185"/>
    </location>
</feature>
<accession>A0A2Z6R0S5</accession>
<reference evidence="2 3" key="1">
    <citation type="submission" date="2017-11" db="EMBL/GenBank/DDBJ databases">
        <title>The genome of Rhizophagus clarus HR1 reveals common genetic basis of auxotrophy among arbuscular mycorrhizal fungi.</title>
        <authorList>
            <person name="Kobayashi Y."/>
        </authorList>
    </citation>
    <scope>NUCLEOTIDE SEQUENCE [LARGE SCALE GENOMIC DNA]</scope>
    <source>
        <strain evidence="2 3">HR1</strain>
    </source>
</reference>
<evidence type="ECO:0000313" key="3">
    <source>
        <dbReference type="Proteomes" id="UP000247702"/>
    </source>
</evidence>
<protein>
    <submittedName>
        <fullName evidence="2">Uncharacterized protein</fullName>
    </submittedName>
</protein>
<proteinExistence type="predicted"/>
<gene>
    <name evidence="2" type="ORF">RclHR1_25560003</name>
</gene>
<dbReference type="Proteomes" id="UP000247702">
    <property type="component" value="Unassembled WGS sequence"/>
</dbReference>
<keyword evidence="3" id="KW-1185">Reference proteome</keyword>
<feature type="compositionally biased region" description="Basic and acidic residues" evidence="1">
    <location>
        <begin position="148"/>
        <end position="168"/>
    </location>
</feature>
<name>A0A2Z6R0S5_9GLOM</name>
<dbReference type="AlphaFoldDB" id="A0A2Z6R0S5"/>
<organism evidence="2 3">
    <name type="scientific">Rhizophagus clarus</name>
    <dbReference type="NCBI Taxonomy" id="94130"/>
    <lineage>
        <taxon>Eukaryota</taxon>
        <taxon>Fungi</taxon>
        <taxon>Fungi incertae sedis</taxon>
        <taxon>Mucoromycota</taxon>
        <taxon>Glomeromycotina</taxon>
        <taxon>Glomeromycetes</taxon>
        <taxon>Glomerales</taxon>
        <taxon>Glomeraceae</taxon>
        <taxon>Rhizophagus</taxon>
    </lineage>
</organism>
<dbReference type="EMBL" id="BEXD01001731">
    <property type="protein sequence ID" value="GBB95535.1"/>
    <property type="molecule type" value="Genomic_DNA"/>
</dbReference>
<evidence type="ECO:0000313" key="2">
    <source>
        <dbReference type="EMBL" id="GBB95535.1"/>
    </source>
</evidence>
<sequence length="633" mass="72907">MKTLFFSECLDWNLINFLKFRQMEDNWSADKQKEHGTYTKTLGKIAVSESSEYRSMAVSALKIFPEILNTRAVNDFWQDVEKLNRRNKINNSKEKYLDHLEESTYEVLDDTRSYVVADVKAETRKRKSPTRYDRNKSSEGQNQTKRIRFLEKESKKGRRVDELPDGTKIKRPTPLNLVPSDDDEGVPTSVLITASDAESEESDLVVDDEIRSLTQDQIVKRHPEDTNFLDQAIRNEDTSYERCQRCSTPVDKIKTENLDEVPSTTTTSLYVPSSPPTPQLVEGSTRWVVNDIDITEICREYRAVMVKKCESMEVTLSATEELILSHVFVFQEQSSHGLCEHFDDELWAELFAEFRGLYPYAPIPDKISNLFLNIVKIPCEEPNQTERQKLARRYLRNFEVITEEEEIIVEMFRELVDNEQSSFSRNYVAEDTHAIRNITPIILKPFFRDNKRITFEGANKMSESSAIAKRRFDPERLGTKPDFTVMTTNPQKHVELFVVEIKPNKTNNALVSEDLVSLGKTMKCAIDKSIKDGADDLVICGMQVIGYLGRAYVMDLRFEGIYRMILIGEFELPRGSTSWGTALQCYQVLNIIRVIVNNGATSYQTAIRKNKQSKSSLMIKPMFHSPTKVQKCK</sequence>
<comment type="caution">
    <text evidence="2">The sequence shown here is derived from an EMBL/GenBank/DDBJ whole genome shotgun (WGS) entry which is preliminary data.</text>
</comment>
<evidence type="ECO:0000256" key="1">
    <source>
        <dbReference type="SAM" id="MobiDB-lite"/>
    </source>
</evidence>